<reference evidence="2" key="1">
    <citation type="journal article" date="2019" name="Int. J. Syst. Evol. Microbiol.">
        <title>The Global Catalogue of Microorganisms (GCM) 10K type strain sequencing project: providing services to taxonomists for standard genome sequencing and annotation.</title>
        <authorList>
            <consortium name="The Broad Institute Genomics Platform"/>
            <consortium name="The Broad Institute Genome Sequencing Center for Infectious Disease"/>
            <person name="Wu L."/>
            <person name="Ma J."/>
        </authorList>
    </citation>
    <scope>NUCLEOTIDE SEQUENCE [LARGE SCALE GENOMIC DNA]</scope>
    <source>
        <strain evidence="2">CCUG 55590</strain>
    </source>
</reference>
<protein>
    <recommendedName>
        <fullName evidence="3">Phage gp6-like head-tail connector protein</fullName>
    </recommendedName>
</protein>
<gene>
    <name evidence="1" type="ORF">ACFQO8_03815</name>
</gene>
<dbReference type="RefSeq" id="WP_214787091.1">
    <property type="nucleotide sequence ID" value="NZ_JANIEL010000051.1"/>
</dbReference>
<keyword evidence="2" id="KW-1185">Reference proteome</keyword>
<sequence>MFTQALPIFKSKLGITSTVRDEYLLAILQGIEEELTSIQGIALDETNTAHLMFVVDYAEYRYNNRDNPTLPRHLQWRLHNLMLKGGGASV</sequence>
<organism evidence="1 2">
    <name type="scientific">Exiguobacterium aestuarii</name>
    <dbReference type="NCBI Taxonomy" id="273527"/>
    <lineage>
        <taxon>Bacteria</taxon>
        <taxon>Bacillati</taxon>
        <taxon>Bacillota</taxon>
        <taxon>Bacilli</taxon>
        <taxon>Bacillales</taxon>
        <taxon>Bacillales Family XII. Incertae Sedis</taxon>
        <taxon>Exiguobacterium</taxon>
    </lineage>
</organism>
<evidence type="ECO:0000313" key="2">
    <source>
        <dbReference type="Proteomes" id="UP001596439"/>
    </source>
</evidence>
<proteinExistence type="predicted"/>
<comment type="caution">
    <text evidence="1">The sequence shown here is derived from an EMBL/GenBank/DDBJ whole genome shotgun (WGS) entry which is preliminary data.</text>
</comment>
<evidence type="ECO:0000313" key="1">
    <source>
        <dbReference type="EMBL" id="MFC7389258.1"/>
    </source>
</evidence>
<accession>A0ABW2PNX7</accession>
<name>A0ABW2PNX7_9BACL</name>
<dbReference type="Proteomes" id="UP001596439">
    <property type="component" value="Unassembled WGS sequence"/>
</dbReference>
<evidence type="ECO:0008006" key="3">
    <source>
        <dbReference type="Google" id="ProtNLM"/>
    </source>
</evidence>
<dbReference type="EMBL" id="JBHTCE010000001">
    <property type="protein sequence ID" value="MFC7389258.1"/>
    <property type="molecule type" value="Genomic_DNA"/>
</dbReference>